<keyword evidence="1" id="KW-1133">Transmembrane helix</keyword>
<name>A0A087D8X0_9BIFI</name>
<evidence type="ECO:0000313" key="3">
    <source>
        <dbReference type="Proteomes" id="UP000029066"/>
    </source>
</evidence>
<gene>
    <name evidence="2" type="ORF">BISA_2044</name>
</gene>
<proteinExistence type="predicted"/>
<evidence type="ECO:0000313" key="2">
    <source>
        <dbReference type="EMBL" id="KFI91970.1"/>
    </source>
</evidence>
<protein>
    <submittedName>
        <fullName evidence="2">Uncharacterized protein</fullName>
    </submittedName>
</protein>
<keyword evidence="1" id="KW-0472">Membrane</keyword>
<evidence type="ECO:0000256" key="1">
    <source>
        <dbReference type="SAM" id="Phobius"/>
    </source>
</evidence>
<dbReference type="AlphaFoldDB" id="A0A087D8X0"/>
<accession>A0A087D8X0</accession>
<feature type="transmembrane region" description="Helical" evidence="1">
    <location>
        <begin position="81"/>
        <end position="106"/>
    </location>
</feature>
<reference evidence="2 3" key="1">
    <citation type="submission" date="2014-03" db="EMBL/GenBank/DDBJ databases">
        <title>Genomics of Bifidobacteria.</title>
        <authorList>
            <person name="Ventura M."/>
            <person name="Milani C."/>
            <person name="Lugli G.A."/>
        </authorList>
    </citation>
    <scope>NUCLEOTIDE SEQUENCE [LARGE SCALE GENOMIC DNA]</scope>
    <source>
        <strain evidence="2 3">DSM 23967</strain>
    </source>
</reference>
<comment type="caution">
    <text evidence="2">The sequence shown here is derived from an EMBL/GenBank/DDBJ whole genome shotgun (WGS) entry which is preliminary data.</text>
</comment>
<organism evidence="2 3">
    <name type="scientific">Bifidobacterium saguini DSM 23967</name>
    <dbReference type="NCBI Taxonomy" id="1437607"/>
    <lineage>
        <taxon>Bacteria</taxon>
        <taxon>Bacillati</taxon>
        <taxon>Actinomycetota</taxon>
        <taxon>Actinomycetes</taxon>
        <taxon>Bifidobacteriales</taxon>
        <taxon>Bifidobacteriaceae</taxon>
        <taxon>Bifidobacterium</taxon>
    </lineage>
</organism>
<sequence>MPKNICRNLNFFAKKYHLFILVNTILPSFLLFIQLRIIFEIVKFTWFIPLLYIGIITIPHISFSFVYLINKKVFKSIKYNFSLVLVSLILSYIFNNISIICLYYSLNIVIINNFFDFIHYIYIDDGSWIGRFYGSYGIPALIYATGLALSIEKPTHAQK</sequence>
<feature type="transmembrane region" description="Helical" evidence="1">
    <location>
        <begin position="16"/>
        <end position="38"/>
    </location>
</feature>
<feature type="transmembrane region" description="Helical" evidence="1">
    <location>
        <begin position="44"/>
        <end position="69"/>
    </location>
</feature>
<dbReference type="Proteomes" id="UP000029066">
    <property type="component" value="Unassembled WGS sequence"/>
</dbReference>
<keyword evidence="1" id="KW-0812">Transmembrane</keyword>
<feature type="transmembrane region" description="Helical" evidence="1">
    <location>
        <begin position="132"/>
        <end position="151"/>
    </location>
</feature>
<dbReference type="EMBL" id="JGZN01000011">
    <property type="protein sequence ID" value="KFI91970.1"/>
    <property type="molecule type" value="Genomic_DNA"/>
</dbReference>